<dbReference type="GO" id="GO:0046872">
    <property type="term" value="F:metal ion binding"/>
    <property type="evidence" value="ECO:0007669"/>
    <property type="project" value="UniProtKB-KW"/>
</dbReference>
<keyword evidence="1" id="KW-0378">Hydrolase</keyword>
<dbReference type="Proteomes" id="UP001344888">
    <property type="component" value="Unassembled WGS sequence"/>
</dbReference>
<evidence type="ECO:0000259" key="3">
    <source>
        <dbReference type="Pfam" id="PF07687"/>
    </source>
</evidence>
<dbReference type="GO" id="GO:0019877">
    <property type="term" value="P:diaminopimelate biosynthetic process"/>
    <property type="evidence" value="ECO:0007669"/>
    <property type="project" value="UniProtKB-ARBA"/>
</dbReference>
<feature type="domain" description="Peptidase M20 dimerisation" evidence="3">
    <location>
        <begin position="187"/>
        <end position="278"/>
    </location>
</feature>
<feature type="binding site" evidence="2">
    <location>
        <position position="163"/>
    </location>
    <ligand>
        <name>Mn(2+)</name>
        <dbReference type="ChEBI" id="CHEBI:29035"/>
        <label>2</label>
    </ligand>
</feature>
<dbReference type="InterPro" id="IPR011650">
    <property type="entry name" value="Peptidase_M20_dimer"/>
</dbReference>
<sequence>MSHLQNELLQQFESIVHTRRYLHQHPELSFQEFNTAKFIAQELRSYGIEVHENIGGNGVVGYIRTPNPTKTIALRADFDALPIPDEKNVPYKSTVDGVSHACGHDGHTAALLGVAKVLQNNRDQLKGNVKLIFQHAEEKPPGGAKAMVEAGVLEDVDYIFGAHLASDLPIGTLATRVGPTMASVDAFTIKLFGKGGHGAHPHQTKDSLVIGTQLVNQLQQIVSRRVSPIEPAVVTVGSFHSGSAFNVIADKALLEGTVRTLNATVRKQIEQEIRAILDGFKVSSYVDYELDYLNGYPVLVNHEEQTNLVTALIQQEFGDEAFQIRQVSLGAEDFAYYLQQTKGNFFYVGSHDGTEHTAYPHHHPKFDFDEQALVNIGKVFLKIIEHYLIEEII</sequence>
<feature type="binding site" evidence="2">
    <location>
        <position position="104"/>
    </location>
    <ligand>
        <name>Mn(2+)</name>
        <dbReference type="ChEBI" id="CHEBI:29035"/>
        <label>2</label>
    </ligand>
</feature>
<dbReference type="PANTHER" id="PTHR11014">
    <property type="entry name" value="PEPTIDASE M20 FAMILY MEMBER"/>
    <property type="match status" value="1"/>
</dbReference>
<dbReference type="InterPro" id="IPR017439">
    <property type="entry name" value="Amidohydrolase"/>
</dbReference>
<dbReference type="NCBIfam" id="TIGR01891">
    <property type="entry name" value="amidohydrolases"/>
    <property type="match status" value="1"/>
</dbReference>
<evidence type="ECO:0000313" key="5">
    <source>
        <dbReference type="Proteomes" id="UP001344888"/>
    </source>
</evidence>
<dbReference type="SUPFAM" id="SSF55031">
    <property type="entry name" value="Bacterial exopeptidase dimerisation domain"/>
    <property type="match status" value="1"/>
</dbReference>
<dbReference type="PANTHER" id="PTHR11014:SF63">
    <property type="entry name" value="METALLOPEPTIDASE, PUTATIVE (AFU_ORTHOLOGUE AFUA_6G09600)-RELATED"/>
    <property type="match status" value="1"/>
</dbReference>
<keyword evidence="2" id="KW-0479">Metal-binding</keyword>
<dbReference type="InterPro" id="IPR002933">
    <property type="entry name" value="Peptidase_M20"/>
</dbReference>
<feature type="binding site" evidence="2">
    <location>
        <position position="102"/>
    </location>
    <ligand>
        <name>Mn(2+)</name>
        <dbReference type="ChEBI" id="CHEBI:29035"/>
        <label>2</label>
    </ligand>
</feature>
<keyword evidence="5" id="KW-1185">Reference proteome</keyword>
<dbReference type="GO" id="GO:0050118">
    <property type="term" value="F:N-acetyldiaminopimelate deacetylase activity"/>
    <property type="evidence" value="ECO:0007669"/>
    <property type="project" value="UniProtKB-ARBA"/>
</dbReference>
<dbReference type="Gene3D" id="3.30.70.360">
    <property type="match status" value="1"/>
</dbReference>
<dbReference type="SUPFAM" id="SSF53187">
    <property type="entry name" value="Zn-dependent exopeptidases"/>
    <property type="match status" value="1"/>
</dbReference>
<evidence type="ECO:0000256" key="2">
    <source>
        <dbReference type="PIRSR" id="PIRSR005962-1"/>
    </source>
</evidence>
<proteinExistence type="predicted"/>
<dbReference type="EMBL" id="JARSFG010000002">
    <property type="protein sequence ID" value="MEC1176963.1"/>
    <property type="molecule type" value="Genomic_DNA"/>
</dbReference>
<feature type="binding site" evidence="2">
    <location>
        <position position="362"/>
    </location>
    <ligand>
        <name>Mn(2+)</name>
        <dbReference type="ChEBI" id="CHEBI:29035"/>
        <label>2</label>
    </ligand>
</feature>
<dbReference type="RefSeq" id="WP_326121165.1">
    <property type="nucleotide sequence ID" value="NZ_JARSFG010000002.1"/>
</dbReference>
<gene>
    <name evidence="4" type="ORF">P9B03_00475</name>
</gene>
<comment type="caution">
    <text evidence="4">The sequence shown here is derived from an EMBL/GenBank/DDBJ whole genome shotgun (WGS) entry which is preliminary data.</text>
</comment>
<evidence type="ECO:0000256" key="1">
    <source>
        <dbReference type="ARBA" id="ARBA00022801"/>
    </source>
</evidence>
<dbReference type="FunFam" id="3.30.70.360:FF:000001">
    <property type="entry name" value="N-acetyldiaminopimelate deacetylase"/>
    <property type="match status" value="1"/>
</dbReference>
<feature type="binding site" evidence="2">
    <location>
        <position position="138"/>
    </location>
    <ligand>
        <name>Mn(2+)</name>
        <dbReference type="ChEBI" id="CHEBI:29035"/>
        <label>2</label>
    </ligand>
</feature>
<keyword evidence="2" id="KW-0464">Manganese</keyword>
<dbReference type="PIRSF" id="PIRSF005962">
    <property type="entry name" value="Pept_M20D_amidohydro"/>
    <property type="match status" value="1"/>
</dbReference>
<comment type="cofactor">
    <cofactor evidence="2">
        <name>Mn(2+)</name>
        <dbReference type="ChEBI" id="CHEBI:29035"/>
    </cofactor>
    <text evidence="2">The Mn(2+) ion enhances activity.</text>
</comment>
<reference evidence="4 5" key="1">
    <citation type="submission" date="2023-03" db="EMBL/GenBank/DDBJ databases">
        <title>Bacillus Genome Sequencing.</title>
        <authorList>
            <person name="Dunlap C."/>
        </authorList>
    </citation>
    <scope>NUCLEOTIDE SEQUENCE [LARGE SCALE GENOMIC DNA]</scope>
    <source>
        <strain evidence="4 5">B-59205</strain>
    </source>
</reference>
<protein>
    <submittedName>
        <fullName evidence="4">Amidohydrolase</fullName>
    </submittedName>
</protein>
<organism evidence="4 5">
    <name type="scientific">Metasolibacillus meyeri</name>
    <dbReference type="NCBI Taxonomy" id="1071052"/>
    <lineage>
        <taxon>Bacteria</taxon>
        <taxon>Bacillati</taxon>
        <taxon>Bacillota</taxon>
        <taxon>Bacilli</taxon>
        <taxon>Bacillales</taxon>
        <taxon>Caryophanaceae</taxon>
        <taxon>Metasolibacillus</taxon>
    </lineage>
</organism>
<dbReference type="AlphaFoldDB" id="A0AAW9NRY5"/>
<dbReference type="Pfam" id="PF01546">
    <property type="entry name" value="Peptidase_M20"/>
    <property type="match status" value="1"/>
</dbReference>
<dbReference type="Gene3D" id="3.40.630.10">
    <property type="entry name" value="Zn peptidases"/>
    <property type="match status" value="1"/>
</dbReference>
<dbReference type="InterPro" id="IPR036264">
    <property type="entry name" value="Bact_exopeptidase_dim_dom"/>
</dbReference>
<dbReference type="Pfam" id="PF07687">
    <property type="entry name" value="M20_dimer"/>
    <property type="match status" value="1"/>
</dbReference>
<evidence type="ECO:0000313" key="4">
    <source>
        <dbReference type="EMBL" id="MEC1176963.1"/>
    </source>
</evidence>
<name>A0AAW9NRY5_9BACL</name>
<accession>A0AAW9NRY5</accession>